<dbReference type="AlphaFoldDB" id="A0A0F9JMD3"/>
<evidence type="ECO:0008006" key="3">
    <source>
        <dbReference type="Google" id="ProtNLM"/>
    </source>
</evidence>
<comment type="caution">
    <text evidence="2">The sequence shown here is derived from an EMBL/GenBank/DDBJ whole genome shotgun (WGS) entry which is preliminary data.</text>
</comment>
<protein>
    <recommendedName>
        <fullName evidence="3">DNA polymerase III beta sliding clamp central domain-containing protein</fullName>
    </recommendedName>
</protein>
<reference evidence="2" key="1">
    <citation type="journal article" date="2015" name="Nature">
        <title>Complex archaea that bridge the gap between prokaryotes and eukaryotes.</title>
        <authorList>
            <person name="Spang A."/>
            <person name="Saw J.H."/>
            <person name="Jorgensen S.L."/>
            <person name="Zaremba-Niedzwiedzka K."/>
            <person name="Martijn J."/>
            <person name="Lind A.E."/>
            <person name="van Eijk R."/>
            <person name="Schleper C."/>
            <person name="Guy L."/>
            <person name="Ettema T.J."/>
        </authorList>
    </citation>
    <scope>NUCLEOTIDE SEQUENCE</scope>
</reference>
<dbReference type="EMBL" id="LAZR01011070">
    <property type="protein sequence ID" value="KKM63581.1"/>
    <property type="molecule type" value="Genomic_DNA"/>
</dbReference>
<gene>
    <name evidence="2" type="ORF">LCGC14_1510000</name>
</gene>
<name>A0A0F9JMD3_9ZZZZ</name>
<evidence type="ECO:0000313" key="2">
    <source>
        <dbReference type="EMBL" id="KKM63581.1"/>
    </source>
</evidence>
<sequence>MLVPRSVFQLHKMTCPDHRRYALGGIRFERSDDGQPIAVATDGRRLMAATWREDGLESYPEVLGNPFVEVGPIIVPASICKQVIEVSEVMNRPPSLSGIRNVRMVQGEPGGRFSIELAGKKYDTILLSSPLEGRFPHWRETFNKARSGVQGATTVLLTGERWEGMLATFRKMGIECVTLAVDNHETRMILTGQNEDGVSVAGLLMPNPCDKDRDPPVIGWTPATTDSVDD</sequence>
<organism evidence="2">
    <name type="scientific">marine sediment metagenome</name>
    <dbReference type="NCBI Taxonomy" id="412755"/>
    <lineage>
        <taxon>unclassified sequences</taxon>
        <taxon>metagenomes</taxon>
        <taxon>ecological metagenomes</taxon>
    </lineage>
</organism>
<feature type="region of interest" description="Disordered" evidence="1">
    <location>
        <begin position="211"/>
        <end position="230"/>
    </location>
</feature>
<evidence type="ECO:0000256" key="1">
    <source>
        <dbReference type="SAM" id="MobiDB-lite"/>
    </source>
</evidence>
<dbReference type="Gene3D" id="3.10.150.10">
    <property type="entry name" value="DNA Polymerase III, subunit A, domain 2"/>
    <property type="match status" value="1"/>
</dbReference>
<accession>A0A0F9JMD3</accession>
<proteinExistence type="predicted"/>